<keyword evidence="4" id="KW-1185">Reference proteome</keyword>
<gene>
    <name evidence="3" type="ORF">P280DRAFT_408537</name>
</gene>
<feature type="compositionally biased region" description="Basic and acidic residues" evidence="1">
    <location>
        <begin position="802"/>
        <end position="821"/>
    </location>
</feature>
<feature type="compositionally biased region" description="Pro residues" evidence="1">
    <location>
        <begin position="933"/>
        <end position="946"/>
    </location>
</feature>
<accession>A0A6A6RRB0</accession>
<dbReference type="GO" id="GO:0005634">
    <property type="term" value="C:nucleus"/>
    <property type="evidence" value="ECO:0007669"/>
    <property type="project" value="TreeGrafter"/>
</dbReference>
<dbReference type="InterPro" id="IPR023801">
    <property type="entry name" value="His_deacetylse_dom"/>
</dbReference>
<feature type="domain" description="Histone deacetylase" evidence="2">
    <location>
        <begin position="138"/>
        <end position="474"/>
    </location>
</feature>
<protein>
    <submittedName>
        <fullName evidence="3">Arginase/deacetylase</fullName>
    </submittedName>
</protein>
<dbReference type="PANTHER" id="PTHR47558">
    <property type="entry name" value="HISTONE DEACETYLASE HOS3"/>
    <property type="match status" value="1"/>
</dbReference>
<dbReference type="InterPro" id="IPR000286">
    <property type="entry name" value="HDACs"/>
</dbReference>
<evidence type="ECO:0000313" key="4">
    <source>
        <dbReference type="Proteomes" id="UP000799753"/>
    </source>
</evidence>
<dbReference type="SUPFAM" id="SSF52768">
    <property type="entry name" value="Arginase/deacetylase"/>
    <property type="match status" value="1"/>
</dbReference>
<reference evidence="3" key="1">
    <citation type="journal article" date="2020" name="Stud. Mycol.">
        <title>101 Dothideomycetes genomes: a test case for predicting lifestyles and emergence of pathogens.</title>
        <authorList>
            <person name="Haridas S."/>
            <person name="Albert R."/>
            <person name="Binder M."/>
            <person name="Bloem J."/>
            <person name="Labutti K."/>
            <person name="Salamov A."/>
            <person name="Andreopoulos B."/>
            <person name="Baker S."/>
            <person name="Barry K."/>
            <person name="Bills G."/>
            <person name="Bluhm B."/>
            <person name="Cannon C."/>
            <person name="Castanera R."/>
            <person name="Culley D."/>
            <person name="Daum C."/>
            <person name="Ezra D."/>
            <person name="Gonzalez J."/>
            <person name="Henrissat B."/>
            <person name="Kuo A."/>
            <person name="Liang C."/>
            <person name="Lipzen A."/>
            <person name="Lutzoni F."/>
            <person name="Magnuson J."/>
            <person name="Mondo S."/>
            <person name="Nolan M."/>
            <person name="Ohm R."/>
            <person name="Pangilinan J."/>
            <person name="Park H.-J."/>
            <person name="Ramirez L."/>
            <person name="Alfaro M."/>
            <person name="Sun H."/>
            <person name="Tritt A."/>
            <person name="Yoshinaga Y."/>
            <person name="Zwiers L.-H."/>
            <person name="Turgeon B."/>
            <person name="Goodwin S."/>
            <person name="Spatafora J."/>
            <person name="Crous P."/>
            <person name="Grigoriev I."/>
        </authorList>
    </citation>
    <scope>NUCLEOTIDE SEQUENCE</scope>
    <source>
        <strain evidence="3">CBS 473.64</strain>
    </source>
</reference>
<dbReference type="OrthoDB" id="5232919at2759"/>
<dbReference type="GO" id="GO:0010468">
    <property type="term" value="P:regulation of gene expression"/>
    <property type="evidence" value="ECO:0007669"/>
    <property type="project" value="UniProtKB-ARBA"/>
</dbReference>
<dbReference type="Proteomes" id="UP000799753">
    <property type="component" value="Unassembled WGS sequence"/>
</dbReference>
<dbReference type="EMBL" id="MU006796">
    <property type="protein sequence ID" value="KAF2636933.1"/>
    <property type="molecule type" value="Genomic_DNA"/>
</dbReference>
<dbReference type="InterPro" id="IPR053244">
    <property type="entry name" value="HDAC_HD_type_1"/>
</dbReference>
<feature type="compositionally biased region" description="Polar residues" evidence="1">
    <location>
        <begin position="704"/>
        <end position="723"/>
    </location>
</feature>
<dbReference type="FunFam" id="3.40.800.20:FF:000011">
    <property type="entry name" value="Histone deacetylase HOS3"/>
    <property type="match status" value="1"/>
</dbReference>
<organism evidence="3 4">
    <name type="scientific">Massarina eburnea CBS 473.64</name>
    <dbReference type="NCBI Taxonomy" id="1395130"/>
    <lineage>
        <taxon>Eukaryota</taxon>
        <taxon>Fungi</taxon>
        <taxon>Dikarya</taxon>
        <taxon>Ascomycota</taxon>
        <taxon>Pezizomycotina</taxon>
        <taxon>Dothideomycetes</taxon>
        <taxon>Pleosporomycetidae</taxon>
        <taxon>Pleosporales</taxon>
        <taxon>Massarineae</taxon>
        <taxon>Massarinaceae</taxon>
        <taxon>Massarina</taxon>
    </lineage>
</organism>
<dbReference type="Pfam" id="PF00850">
    <property type="entry name" value="Hist_deacetyl"/>
    <property type="match status" value="1"/>
</dbReference>
<dbReference type="Gene3D" id="3.40.800.20">
    <property type="entry name" value="Histone deacetylase domain"/>
    <property type="match status" value="1"/>
</dbReference>
<name>A0A6A6RRB0_9PLEO</name>
<feature type="compositionally biased region" description="Basic and acidic residues" evidence="1">
    <location>
        <begin position="1036"/>
        <end position="1053"/>
    </location>
</feature>
<feature type="region of interest" description="Disordered" evidence="1">
    <location>
        <begin position="612"/>
        <end position="896"/>
    </location>
</feature>
<dbReference type="CDD" id="cd09998">
    <property type="entry name" value="HDAC_Hos3"/>
    <property type="match status" value="1"/>
</dbReference>
<feature type="region of interest" description="Disordered" evidence="1">
    <location>
        <begin position="1012"/>
        <end position="1053"/>
    </location>
</feature>
<feature type="compositionally biased region" description="Low complexity" evidence="1">
    <location>
        <begin position="875"/>
        <end position="891"/>
    </location>
</feature>
<feature type="compositionally biased region" description="Polar residues" evidence="1">
    <location>
        <begin position="575"/>
        <end position="584"/>
    </location>
</feature>
<feature type="region of interest" description="Disordered" evidence="1">
    <location>
        <begin position="570"/>
        <end position="598"/>
    </location>
</feature>
<evidence type="ECO:0000259" key="2">
    <source>
        <dbReference type="Pfam" id="PF00850"/>
    </source>
</evidence>
<dbReference type="InterPro" id="IPR023696">
    <property type="entry name" value="Ureohydrolase_dom_sf"/>
</dbReference>
<sequence>MSSFAPSLPSPGLPKTSAPLIYQADGKPPLRAYDIAEEYFRKELALHEGMAGAVNAGTIAIIHDQCYGHRFARPKTNKATLNTIMERPERMLAGVKGIAAAYVRLGDRHVEGSHAPRPNQNPSRRIPFKIRKTSRAVDLTSPAVTNVHGTKWMEEFKSLCENAEQKLAATGKELARDPPTIPGQPDKTAFHPMDLYLSSESLNAIQGALGGVLDAVDAVFQGSDMEDGVSRAFVCIRPPGHHCSSEWPSGFCWINNVHVGIEHAMANYGLTHAAIVDFDLHHGDGSQEITWQRNKKVHALPKNTSKSKKTSIGYFSLHDINSFPCEDGDDDKVQAASLCIDNAHGQSIWNVHLETWSTVEEFWQIYEDKYLILLEKTRKFLKFHTNRLNKTANAPPPKAAIFISAGFDASEHETAGMQRHTVNVPTEFYARFTRDVVRLSEEMDTGVNGRIISVLEGGYSDRALTSGVLSHLSGLCDGQVWTDPAASGGMTSAMQKRMSGLSMYTDDMPLSPLPLEPTLVTYDPSWWHASRLAELENLVVPPPYVMPKKVRTGPGAHFSSPTQSFTAKVVDPSKVSRTVSGRYQSTSPSRAPTPPPQEVDWATATHALSKLLIPSDRQTHSCKPEELAEPKVKKEKPAPLLNSVHVDPSGRQLRGRKPATSYVDGNSDEETASTRASSRASRRQNLGTSALASPEPRPTHSRRISTLSNASSVATERSVSRASNIAPGRRSVTPSLGGNGVPTKKARGTTTAAARIPRNAPPMPSVPVQHARTAASKDKEKEKENNVDQLTSGLKRVTLKLGSEEEHNAREKARKEAENKSKTTRKPAPPRAPKTMTKAAVPKKTVGRPAKTSRPSSAIEPTTITSSDPPPSVPVMPEQTPSVSSPSTIVSSRRRSSTIEPLMGLVDMKITPEQLPKPSFVTAEEPVTMITSPPLPDTPPPPPPAIIPNFTSPSPPSGTTSLASPPVVQQGITASVAPSHPTAALSWGMAPYGSGRPMSAASKPGDLPVFSPNGLIPFASEGADGQSDAPMLSPQVKEEPRPDIWEVRDTSAH</sequence>
<dbReference type="PANTHER" id="PTHR47558:SF1">
    <property type="entry name" value="HISTONE DEACETYLASE HOS3"/>
    <property type="match status" value="1"/>
</dbReference>
<evidence type="ECO:0000313" key="3">
    <source>
        <dbReference type="EMBL" id="KAF2636933.1"/>
    </source>
</evidence>
<feature type="region of interest" description="Disordered" evidence="1">
    <location>
        <begin position="929"/>
        <end position="965"/>
    </location>
</feature>
<feature type="compositionally biased region" description="Basic and acidic residues" evidence="1">
    <location>
        <begin position="617"/>
        <end position="637"/>
    </location>
</feature>
<proteinExistence type="predicted"/>
<dbReference type="GO" id="GO:0004407">
    <property type="term" value="F:histone deacetylase activity"/>
    <property type="evidence" value="ECO:0007669"/>
    <property type="project" value="TreeGrafter"/>
</dbReference>
<evidence type="ECO:0000256" key="1">
    <source>
        <dbReference type="SAM" id="MobiDB-lite"/>
    </source>
</evidence>
<feature type="compositionally biased region" description="Low complexity" evidence="1">
    <location>
        <begin position="947"/>
        <end position="965"/>
    </location>
</feature>
<dbReference type="InterPro" id="IPR037138">
    <property type="entry name" value="His_deacetylse_dom_sf"/>
</dbReference>
<dbReference type="AlphaFoldDB" id="A0A6A6RRB0"/>
<feature type="compositionally biased region" description="Basic and acidic residues" evidence="1">
    <location>
        <begin position="775"/>
        <end position="786"/>
    </location>
</feature>
<dbReference type="PRINTS" id="PR01270">
    <property type="entry name" value="HDASUPER"/>
</dbReference>